<keyword evidence="6" id="KW-0408">Iron</keyword>
<sequence length="874" mass="93416">MAATLSRLSVDSVEVLFPFAEILEPQRMVIMSTVRACLQGKHVLLESPTGTGKTMALLCAALAAQRHFALTTGCAPRVIFCTRTHQQVKQVVKEARRSPYRPWLQIVGSREQGLCTEPSVLQAARDDDTKSSQVCRGARRLAERPRSSVIGADGRAPPAAGADGSPVCNQWTSLADPSVVTDLGDLGRRLGACPYFLSRAALPNAELVICPYNYVLEPSIASTTGLLEDSCIVIIDEGHNLEDTCCEAGSAYISSSALTEIENRIDQALIYLNDFHSEEEGVDSQTILVLRDSVRRLKQLCLDTLHAFLEANEGQLHEDRISCKTWNSTLESPPTIADFLTRSGLPESFAGAVKALQETLQQRGQGGAPRLAGLASQVMKALGELESLANTLVLCRERPTQYKIHLEAVRDLRSSSQLDPISSQGFPIRSSQGLPFRSSQGRSVNSQSVNTQGRSVGSSQGWSVELSILLVHPEAVFQSLATAAHCVVIASGTLAPTASFAAELGSAFAERLLCPPVEAPNVIDSSQLGVAFVGTSRRGIELRCVRDRLQQDDFLCELGRTVLEIVAAIPGGVLVFLPSRPTLEAAVQEWRKPGSNRSPSLWDRLASHKGLLAIEGGGPDAAQALARHEAASSREGGAVLFCVYRGRSSEGMSLSDDAVRGVVCVGIPLPPLKPAVRLKRDYNDAVAALSVSGGRRGLDGDSWCHLGAHRAVNQALGRAVRHRHDYGAIVLVDARWTVQGSLRAVKYLPLWLRQLMGLASSARGEHLACPVGQLIGQLKRHFDSRRAQHQAATTSALAADTATATAPQTASASTATAETTTSTATAPQTSLASESASMATGAATAHTAPEEFSEDVSQASEVQYASSRRVRSRV</sequence>
<feature type="region of interest" description="Disordered" evidence="9">
    <location>
        <begin position="786"/>
        <end position="874"/>
    </location>
</feature>
<keyword evidence="4" id="KW-0347">Helicase</keyword>
<accession>A0A813EKK9</accession>
<dbReference type="GO" id="GO:0006289">
    <property type="term" value="P:nucleotide-excision repair"/>
    <property type="evidence" value="ECO:0007669"/>
    <property type="project" value="TreeGrafter"/>
</dbReference>
<evidence type="ECO:0000256" key="9">
    <source>
        <dbReference type="SAM" id="MobiDB-lite"/>
    </source>
</evidence>
<evidence type="ECO:0000256" key="8">
    <source>
        <dbReference type="ARBA" id="ARBA00023235"/>
    </source>
</evidence>
<dbReference type="InterPro" id="IPR014013">
    <property type="entry name" value="Helic_SF1/SF2_ATP-bd_DinG/Rad3"/>
</dbReference>
<dbReference type="PROSITE" id="PS51193">
    <property type="entry name" value="HELICASE_ATP_BIND_2"/>
    <property type="match status" value="1"/>
</dbReference>
<keyword evidence="1" id="KW-0479">Metal-binding</keyword>
<keyword evidence="12" id="KW-1185">Reference proteome</keyword>
<dbReference type="PANTHER" id="PTHR11472:SF47">
    <property type="entry name" value="FANCONI ANEMIA GROUP J PROTEIN"/>
    <property type="match status" value="1"/>
</dbReference>
<dbReference type="InterPro" id="IPR006554">
    <property type="entry name" value="Helicase-like_DEXD_c2"/>
</dbReference>
<dbReference type="GO" id="GO:0046872">
    <property type="term" value="F:metal ion binding"/>
    <property type="evidence" value="ECO:0007669"/>
    <property type="project" value="UniProtKB-KW"/>
</dbReference>
<dbReference type="InterPro" id="IPR010614">
    <property type="entry name" value="RAD3-like_helicase_DEAD"/>
</dbReference>
<keyword evidence="2" id="KW-0547">Nucleotide-binding</keyword>
<evidence type="ECO:0000256" key="2">
    <source>
        <dbReference type="ARBA" id="ARBA00022741"/>
    </source>
</evidence>
<feature type="compositionally biased region" description="Low complexity" evidence="9">
    <location>
        <begin position="791"/>
        <end position="833"/>
    </location>
</feature>
<dbReference type="GO" id="GO:1990918">
    <property type="term" value="P:double-strand break repair involved in meiotic recombination"/>
    <property type="evidence" value="ECO:0007669"/>
    <property type="project" value="TreeGrafter"/>
</dbReference>
<proteinExistence type="predicted"/>
<dbReference type="EMBL" id="CAJNNV010011200">
    <property type="protein sequence ID" value="CAE8599508.1"/>
    <property type="molecule type" value="Genomic_DNA"/>
</dbReference>
<dbReference type="GO" id="GO:0005524">
    <property type="term" value="F:ATP binding"/>
    <property type="evidence" value="ECO:0007669"/>
    <property type="project" value="UniProtKB-KW"/>
</dbReference>
<dbReference type="GO" id="GO:0051536">
    <property type="term" value="F:iron-sulfur cluster binding"/>
    <property type="evidence" value="ECO:0007669"/>
    <property type="project" value="UniProtKB-KW"/>
</dbReference>
<reference evidence="11" key="1">
    <citation type="submission" date="2021-02" db="EMBL/GenBank/DDBJ databases">
        <authorList>
            <person name="Dougan E. K."/>
            <person name="Rhodes N."/>
            <person name="Thang M."/>
            <person name="Chan C."/>
        </authorList>
    </citation>
    <scope>NUCLEOTIDE SEQUENCE</scope>
</reference>
<evidence type="ECO:0000256" key="6">
    <source>
        <dbReference type="ARBA" id="ARBA00023004"/>
    </source>
</evidence>
<evidence type="ECO:0000256" key="1">
    <source>
        <dbReference type="ARBA" id="ARBA00022723"/>
    </source>
</evidence>
<dbReference type="InterPro" id="IPR027417">
    <property type="entry name" value="P-loop_NTPase"/>
</dbReference>
<dbReference type="Proteomes" id="UP000654075">
    <property type="component" value="Unassembled WGS sequence"/>
</dbReference>
<evidence type="ECO:0000256" key="7">
    <source>
        <dbReference type="ARBA" id="ARBA00023014"/>
    </source>
</evidence>
<dbReference type="PANTHER" id="PTHR11472">
    <property type="entry name" value="DNA REPAIR DEAD HELICASE RAD3/XP-D SUBFAMILY MEMBER"/>
    <property type="match status" value="1"/>
</dbReference>
<dbReference type="Gene3D" id="3.40.50.300">
    <property type="entry name" value="P-loop containing nucleotide triphosphate hydrolases"/>
    <property type="match status" value="2"/>
</dbReference>
<feature type="domain" description="Helicase ATP-binding" evidence="10">
    <location>
        <begin position="12"/>
        <end position="300"/>
    </location>
</feature>
<keyword evidence="5" id="KW-0067">ATP-binding</keyword>
<dbReference type="Pfam" id="PF06733">
    <property type="entry name" value="DEAD_2"/>
    <property type="match status" value="1"/>
</dbReference>
<feature type="compositionally biased region" description="Polar residues" evidence="9">
    <location>
        <begin position="855"/>
        <end position="866"/>
    </location>
</feature>
<dbReference type="InterPro" id="IPR045028">
    <property type="entry name" value="DinG/Rad3-like"/>
</dbReference>
<evidence type="ECO:0000313" key="12">
    <source>
        <dbReference type="Proteomes" id="UP000654075"/>
    </source>
</evidence>
<name>A0A813EKK9_POLGL</name>
<evidence type="ECO:0000256" key="4">
    <source>
        <dbReference type="ARBA" id="ARBA00022806"/>
    </source>
</evidence>
<keyword evidence="3" id="KW-0378">Hydrolase</keyword>
<protein>
    <recommendedName>
        <fullName evidence="10">Helicase ATP-binding domain-containing protein</fullName>
    </recommendedName>
</protein>
<evidence type="ECO:0000256" key="5">
    <source>
        <dbReference type="ARBA" id="ARBA00022840"/>
    </source>
</evidence>
<dbReference type="Pfam" id="PF13307">
    <property type="entry name" value="Helicase_C_2"/>
    <property type="match status" value="1"/>
</dbReference>
<dbReference type="SMART" id="SM00488">
    <property type="entry name" value="DEXDc2"/>
    <property type="match status" value="1"/>
</dbReference>
<dbReference type="GO" id="GO:0003678">
    <property type="term" value="F:DNA helicase activity"/>
    <property type="evidence" value="ECO:0007669"/>
    <property type="project" value="InterPro"/>
</dbReference>
<dbReference type="SMART" id="SM00491">
    <property type="entry name" value="HELICc2"/>
    <property type="match status" value="1"/>
</dbReference>
<keyword evidence="7" id="KW-0411">Iron-sulfur</keyword>
<feature type="region of interest" description="Disordered" evidence="9">
    <location>
        <begin position="417"/>
        <end position="458"/>
    </location>
</feature>
<keyword evidence="8" id="KW-0413">Isomerase</keyword>
<evidence type="ECO:0000313" key="11">
    <source>
        <dbReference type="EMBL" id="CAE8599508.1"/>
    </source>
</evidence>
<dbReference type="AlphaFoldDB" id="A0A813EKK9"/>
<dbReference type="GO" id="GO:0005634">
    <property type="term" value="C:nucleus"/>
    <property type="evidence" value="ECO:0007669"/>
    <property type="project" value="TreeGrafter"/>
</dbReference>
<gene>
    <name evidence="11" type="ORF">PGLA1383_LOCUS17855</name>
</gene>
<dbReference type="InterPro" id="IPR006555">
    <property type="entry name" value="ATP-dep_Helicase_C"/>
</dbReference>
<dbReference type="OrthoDB" id="19182at2759"/>
<dbReference type="GO" id="GO:0016818">
    <property type="term" value="F:hydrolase activity, acting on acid anhydrides, in phosphorus-containing anhydrides"/>
    <property type="evidence" value="ECO:0007669"/>
    <property type="project" value="InterPro"/>
</dbReference>
<dbReference type="SUPFAM" id="SSF52540">
    <property type="entry name" value="P-loop containing nucleoside triphosphate hydrolases"/>
    <property type="match status" value="1"/>
</dbReference>
<evidence type="ECO:0000256" key="3">
    <source>
        <dbReference type="ARBA" id="ARBA00022801"/>
    </source>
</evidence>
<evidence type="ECO:0000259" key="10">
    <source>
        <dbReference type="PROSITE" id="PS51193"/>
    </source>
</evidence>
<organism evidence="11 12">
    <name type="scientific">Polarella glacialis</name>
    <name type="common">Dinoflagellate</name>
    <dbReference type="NCBI Taxonomy" id="89957"/>
    <lineage>
        <taxon>Eukaryota</taxon>
        <taxon>Sar</taxon>
        <taxon>Alveolata</taxon>
        <taxon>Dinophyceae</taxon>
        <taxon>Suessiales</taxon>
        <taxon>Suessiaceae</taxon>
        <taxon>Polarella</taxon>
    </lineage>
</organism>
<comment type="caution">
    <text evidence="11">The sequence shown here is derived from an EMBL/GenBank/DDBJ whole genome shotgun (WGS) entry which is preliminary data.</text>
</comment>
<dbReference type="GO" id="GO:0003677">
    <property type="term" value="F:DNA binding"/>
    <property type="evidence" value="ECO:0007669"/>
    <property type="project" value="InterPro"/>
</dbReference>